<protein>
    <submittedName>
        <fullName evidence="1">ABC-type multidrug transport system fused ATPase/permease subunit</fullName>
    </submittedName>
</protein>
<sequence length="88" mass="9874">MIRDPEILLLDEATAHLDSASEKLVHKALETLMKSRTTLLIAHRLATVINADQLLVLEEGIITGTGNHKELLEKHSLYKELVEHQLSI</sequence>
<dbReference type="Gene3D" id="3.40.50.300">
    <property type="entry name" value="P-loop containing nucleotide triphosphate hydrolases"/>
    <property type="match status" value="1"/>
</dbReference>
<dbReference type="AlphaFoldDB" id="A0A927R8F5"/>
<accession>A0A927R8F5</accession>
<dbReference type="RefSeq" id="WP_239027752.1">
    <property type="nucleotide sequence ID" value="NZ_JADBEL010000042.1"/>
</dbReference>
<dbReference type="GO" id="GO:0090374">
    <property type="term" value="P:oligopeptide export from mitochondrion"/>
    <property type="evidence" value="ECO:0007669"/>
    <property type="project" value="TreeGrafter"/>
</dbReference>
<dbReference type="EMBL" id="JADBEL010000042">
    <property type="protein sequence ID" value="MBE1556949.1"/>
    <property type="molecule type" value="Genomic_DNA"/>
</dbReference>
<reference evidence="1" key="1">
    <citation type="submission" date="2020-10" db="EMBL/GenBank/DDBJ databases">
        <title>Genomic Encyclopedia of Type Strains, Phase IV (KMG-IV): sequencing the most valuable type-strain genomes for metagenomic binning, comparative biology and taxonomic classification.</title>
        <authorList>
            <person name="Goeker M."/>
        </authorList>
    </citation>
    <scope>NUCLEOTIDE SEQUENCE</scope>
    <source>
        <strain evidence="1">DSM 13886</strain>
    </source>
</reference>
<dbReference type="InterPro" id="IPR027417">
    <property type="entry name" value="P-loop_NTPase"/>
</dbReference>
<dbReference type="InterPro" id="IPR039421">
    <property type="entry name" value="Type_1_exporter"/>
</dbReference>
<organism evidence="1 2">
    <name type="scientific">Sporosarcina limicola</name>
    <dbReference type="NCBI Taxonomy" id="34101"/>
    <lineage>
        <taxon>Bacteria</taxon>
        <taxon>Bacillati</taxon>
        <taxon>Bacillota</taxon>
        <taxon>Bacilli</taxon>
        <taxon>Bacillales</taxon>
        <taxon>Caryophanaceae</taxon>
        <taxon>Sporosarcina</taxon>
    </lineage>
</organism>
<evidence type="ECO:0000313" key="2">
    <source>
        <dbReference type="Proteomes" id="UP000658225"/>
    </source>
</evidence>
<name>A0A927R8F5_9BACL</name>
<keyword evidence="2" id="KW-1185">Reference proteome</keyword>
<dbReference type="SUPFAM" id="SSF52540">
    <property type="entry name" value="P-loop containing nucleoside triphosphate hydrolases"/>
    <property type="match status" value="1"/>
</dbReference>
<evidence type="ECO:0000313" key="1">
    <source>
        <dbReference type="EMBL" id="MBE1556949.1"/>
    </source>
</evidence>
<proteinExistence type="predicted"/>
<comment type="caution">
    <text evidence="1">The sequence shown here is derived from an EMBL/GenBank/DDBJ whole genome shotgun (WGS) entry which is preliminary data.</text>
</comment>
<dbReference type="Proteomes" id="UP000658225">
    <property type="component" value="Unassembled WGS sequence"/>
</dbReference>
<dbReference type="PANTHER" id="PTHR43394">
    <property type="entry name" value="ATP-DEPENDENT PERMEASE MDL1, MITOCHONDRIAL"/>
    <property type="match status" value="1"/>
</dbReference>
<gene>
    <name evidence="1" type="ORF">H4683_004075</name>
</gene>
<dbReference type="PANTHER" id="PTHR43394:SF1">
    <property type="entry name" value="ATP-BINDING CASSETTE SUB-FAMILY B MEMBER 10, MITOCHONDRIAL"/>
    <property type="match status" value="1"/>
</dbReference>
<dbReference type="GO" id="GO:0015421">
    <property type="term" value="F:ABC-type oligopeptide transporter activity"/>
    <property type="evidence" value="ECO:0007669"/>
    <property type="project" value="TreeGrafter"/>
</dbReference>